<keyword evidence="9 17" id="KW-0067">ATP-binding</keyword>
<dbReference type="FunFam" id="2.70.150.10:FF:000028">
    <property type="entry name" value="Calcium-transporting ATPase"/>
    <property type="match status" value="1"/>
</dbReference>
<dbReference type="InterPro" id="IPR001757">
    <property type="entry name" value="P_typ_ATPase"/>
</dbReference>
<evidence type="ECO:0000259" key="21">
    <source>
        <dbReference type="Pfam" id="PF00690"/>
    </source>
</evidence>
<dbReference type="InterPro" id="IPR006408">
    <property type="entry name" value="P-type_ATPase_IIB"/>
</dbReference>
<evidence type="ECO:0000256" key="8">
    <source>
        <dbReference type="ARBA" id="ARBA00022837"/>
    </source>
</evidence>
<evidence type="ECO:0000256" key="14">
    <source>
        <dbReference type="ARBA" id="ARBA00023136"/>
    </source>
</evidence>
<dbReference type="Pfam" id="PF00122">
    <property type="entry name" value="E1-E2_ATPase"/>
    <property type="match status" value="1"/>
</dbReference>
<dbReference type="PRINTS" id="PR00119">
    <property type="entry name" value="CATATPASE"/>
</dbReference>
<keyword evidence="23" id="KW-1185">Reference proteome</keyword>
<keyword evidence="11" id="KW-1278">Translocase</keyword>
<dbReference type="Pfam" id="PF00690">
    <property type="entry name" value="Cation_ATPase_N"/>
    <property type="match status" value="1"/>
</dbReference>
<comment type="function">
    <text evidence="17">Catalyzes the hydrolysis of ATP coupled with the transport of calcium.</text>
</comment>
<feature type="domain" description="Cation-transporting P-type ATPase C-terminal" evidence="20">
    <location>
        <begin position="898"/>
        <end position="1071"/>
    </location>
</feature>
<dbReference type="EC" id="7.2.2.10" evidence="17"/>
<keyword evidence="2 17" id="KW-0813">Transport</keyword>
<keyword evidence="7 17" id="KW-0547">Nucleotide-binding</keyword>
<reference evidence="22" key="1">
    <citation type="submission" date="2018-03" db="EMBL/GenBank/DDBJ databases">
        <authorList>
            <person name="Guldener U."/>
        </authorList>
    </citation>
    <scope>NUCLEOTIDE SEQUENCE</scope>
</reference>
<dbReference type="GO" id="GO:0006874">
    <property type="term" value="P:intracellular calcium ion homeostasis"/>
    <property type="evidence" value="ECO:0007669"/>
    <property type="project" value="TreeGrafter"/>
</dbReference>
<dbReference type="GO" id="GO:0005388">
    <property type="term" value="F:P-type calcium transporter activity"/>
    <property type="evidence" value="ECO:0007669"/>
    <property type="project" value="UniProtKB-EC"/>
</dbReference>
<dbReference type="EMBL" id="ONZQ02000012">
    <property type="protein sequence ID" value="SPO05168.1"/>
    <property type="molecule type" value="Genomic_DNA"/>
</dbReference>
<feature type="transmembrane region" description="Helical" evidence="17">
    <location>
        <begin position="217"/>
        <end position="239"/>
    </location>
</feature>
<dbReference type="PANTHER" id="PTHR24093">
    <property type="entry name" value="CATION TRANSPORTING ATPASE"/>
    <property type="match status" value="1"/>
</dbReference>
<keyword evidence="14 17" id="KW-0472">Membrane</keyword>
<feature type="domain" description="P-type ATPase A" evidence="19">
    <location>
        <begin position="255"/>
        <end position="359"/>
    </location>
</feature>
<dbReference type="Gene3D" id="3.40.1110.10">
    <property type="entry name" value="Calcium-transporting ATPase, cytoplasmic domain N"/>
    <property type="match status" value="1"/>
</dbReference>
<feature type="transmembrane region" description="Helical" evidence="17">
    <location>
        <begin position="382"/>
        <end position="403"/>
    </location>
</feature>
<keyword evidence="3" id="KW-0926">Vacuole</keyword>
<evidence type="ECO:0000256" key="2">
    <source>
        <dbReference type="ARBA" id="ARBA00022448"/>
    </source>
</evidence>
<keyword evidence="4 17" id="KW-0109">Calcium transport</keyword>
<evidence type="ECO:0000256" key="7">
    <source>
        <dbReference type="ARBA" id="ARBA00022741"/>
    </source>
</evidence>
<dbReference type="GO" id="GO:0005524">
    <property type="term" value="F:ATP binding"/>
    <property type="evidence" value="ECO:0007669"/>
    <property type="project" value="UniProtKB-KW"/>
</dbReference>
<comment type="caution">
    <text evidence="22">The sequence shown here is derived from an EMBL/GenBank/DDBJ whole genome shotgun (WGS) entry which is preliminary data.</text>
</comment>
<feature type="domain" description="Cation-transporting P-type ATPase N-terminal" evidence="21">
    <location>
        <begin position="157"/>
        <end position="199"/>
    </location>
</feature>
<evidence type="ECO:0000256" key="17">
    <source>
        <dbReference type="RuleBase" id="RU361146"/>
    </source>
</evidence>
<comment type="similarity">
    <text evidence="17">Belongs to the cation transport ATPase (P-type) (TC 3.A.3) family.</text>
</comment>
<dbReference type="InterPro" id="IPR004014">
    <property type="entry name" value="ATPase_P-typ_cation-transptr_N"/>
</dbReference>
<evidence type="ECO:0000256" key="6">
    <source>
        <dbReference type="ARBA" id="ARBA00022723"/>
    </source>
</evidence>
<dbReference type="Proteomes" id="UP001187682">
    <property type="component" value="Unassembled WGS sequence"/>
</dbReference>
<accession>A0AAE8N4T1</accession>
<dbReference type="InterPro" id="IPR006068">
    <property type="entry name" value="ATPase_P-typ_cation-transptr_C"/>
</dbReference>
<evidence type="ECO:0000256" key="1">
    <source>
        <dbReference type="ARBA" id="ARBA00004128"/>
    </source>
</evidence>
<dbReference type="NCBIfam" id="TIGR01494">
    <property type="entry name" value="ATPase_P-type"/>
    <property type="match status" value="2"/>
</dbReference>
<evidence type="ECO:0000256" key="13">
    <source>
        <dbReference type="ARBA" id="ARBA00023065"/>
    </source>
</evidence>
<dbReference type="Gene3D" id="2.70.150.10">
    <property type="entry name" value="Calcium-transporting ATPase, cytoplasmic transduction domain A"/>
    <property type="match status" value="1"/>
</dbReference>
<keyword evidence="5 17" id="KW-0812">Transmembrane</keyword>
<feature type="region of interest" description="Disordered" evidence="18">
    <location>
        <begin position="1"/>
        <end position="60"/>
    </location>
</feature>
<dbReference type="SFLD" id="SFLDS00003">
    <property type="entry name" value="Haloacid_Dehalogenase"/>
    <property type="match status" value="1"/>
</dbReference>
<evidence type="ECO:0000256" key="15">
    <source>
        <dbReference type="ARBA" id="ARBA00048694"/>
    </source>
</evidence>
<dbReference type="InterPro" id="IPR008250">
    <property type="entry name" value="ATPase_P-typ_transduc_dom_A_sf"/>
</dbReference>
<dbReference type="GO" id="GO:0005774">
    <property type="term" value="C:vacuolar membrane"/>
    <property type="evidence" value="ECO:0007669"/>
    <property type="project" value="UniProtKB-SubCell"/>
</dbReference>
<comment type="function">
    <text evidence="16">This magnesium-dependent enzyme catalyzes the hydrolysis of ATP coupled with the transport of calcium. Transports the calcium to the vacuole and participates in the control of the cytosolic free calcium.</text>
</comment>
<evidence type="ECO:0000256" key="11">
    <source>
        <dbReference type="ARBA" id="ARBA00022967"/>
    </source>
</evidence>
<protein>
    <recommendedName>
        <fullName evidence="17">Calcium-transporting ATPase</fullName>
        <ecNumber evidence="17">7.2.2.10</ecNumber>
    </recommendedName>
</protein>
<name>A0AAE8N4T1_9PEZI</name>
<dbReference type="SUPFAM" id="SSF81660">
    <property type="entry name" value="Metal cation-transporting ATPase, ATP-binding domain N"/>
    <property type="match status" value="1"/>
</dbReference>
<dbReference type="InterPro" id="IPR023299">
    <property type="entry name" value="ATPase_P-typ_cyto_dom_N"/>
</dbReference>
<evidence type="ECO:0000256" key="18">
    <source>
        <dbReference type="SAM" id="MobiDB-lite"/>
    </source>
</evidence>
<evidence type="ECO:0000256" key="5">
    <source>
        <dbReference type="ARBA" id="ARBA00022692"/>
    </source>
</evidence>
<dbReference type="PROSITE" id="PS00154">
    <property type="entry name" value="ATPASE_E1_E2"/>
    <property type="match status" value="1"/>
</dbReference>
<keyword evidence="10" id="KW-0460">Magnesium</keyword>
<dbReference type="Gene3D" id="3.40.50.1000">
    <property type="entry name" value="HAD superfamily/HAD-like"/>
    <property type="match status" value="1"/>
</dbReference>
<comment type="caution">
    <text evidence="17">Lacks conserved residue(s) required for the propagation of feature annotation.</text>
</comment>
<dbReference type="Pfam" id="PF13246">
    <property type="entry name" value="Cation_ATPase"/>
    <property type="match status" value="1"/>
</dbReference>
<dbReference type="InterPro" id="IPR059000">
    <property type="entry name" value="ATPase_P-type_domA"/>
</dbReference>
<dbReference type="Pfam" id="PF00689">
    <property type="entry name" value="Cation_ATPase_C"/>
    <property type="match status" value="1"/>
</dbReference>
<dbReference type="GO" id="GO:0016887">
    <property type="term" value="F:ATP hydrolysis activity"/>
    <property type="evidence" value="ECO:0007669"/>
    <property type="project" value="InterPro"/>
</dbReference>
<dbReference type="InterPro" id="IPR023298">
    <property type="entry name" value="ATPase_P-typ_TM_dom_sf"/>
</dbReference>
<evidence type="ECO:0000259" key="19">
    <source>
        <dbReference type="Pfam" id="PF00122"/>
    </source>
</evidence>
<dbReference type="GO" id="GO:0046872">
    <property type="term" value="F:metal ion binding"/>
    <property type="evidence" value="ECO:0007669"/>
    <property type="project" value="UniProtKB-KW"/>
</dbReference>
<feature type="transmembrane region" description="Helical" evidence="17">
    <location>
        <begin position="176"/>
        <end position="205"/>
    </location>
</feature>
<keyword evidence="13 17" id="KW-0406">Ion transport</keyword>
<dbReference type="Gene3D" id="1.20.1110.10">
    <property type="entry name" value="Calcium-transporting ATPase, transmembrane domain"/>
    <property type="match status" value="1"/>
</dbReference>
<comment type="catalytic activity">
    <reaction evidence="15 17">
        <text>Ca(2+)(in) + ATP + H2O = Ca(2+)(out) + ADP + phosphate + H(+)</text>
        <dbReference type="Rhea" id="RHEA:18105"/>
        <dbReference type="ChEBI" id="CHEBI:15377"/>
        <dbReference type="ChEBI" id="CHEBI:15378"/>
        <dbReference type="ChEBI" id="CHEBI:29108"/>
        <dbReference type="ChEBI" id="CHEBI:30616"/>
        <dbReference type="ChEBI" id="CHEBI:43474"/>
        <dbReference type="ChEBI" id="CHEBI:456216"/>
        <dbReference type="EC" id="7.2.2.10"/>
    </reaction>
</comment>
<dbReference type="GO" id="GO:0005886">
    <property type="term" value="C:plasma membrane"/>
    <property type="evidence" value="ECO:0007669"/>
    <property type="project" value="TreeGrafter"/>
</dbReference>
<dbReference type="SFLD" id="SFLDG00002">
    <property type="entry name" value="C1.7:_P-type_atpase_like"/>
    <property type="match status" value="1"/>
</dbReference>
<feature type="region of interest" description="Disordered" evidence="18">
    <location>
        <begin position="503"/>
        <end position="531"/>
    </location>
</feature>
<evidence type="ECO:0000259" key="20">
    <source>
        <dbReference type="Pfam" id="PF00689"/>
    </source>
</evidence>
<dbReference type="PRINTS" id="PR00120">
    <property type="entry name" value="HATPASE"/>
</dbReference>
<dbReference type="InterPro" id="IPR023214">
    <property type="entry name" value="HAD_sf"/>
</dbReference>
<evidence type="ECO:0000256" key="12">
    <source>
        <dbReference type="ARBA" id="ARBA00022989"/>
    </source>
</evidence>
<comment type="subcellular location">
    <subcellularLocation>
        <location evidence="17">Membrane</location>
        <topology evidence="17">Multi-pass membrane protein</topology>
    </subcellularLocation>
    <subcellularLocation>
        <location evidence="1">Vacuole membrane</location>
        <topology evidence="1">Multi-pass membrane protein</topology>
    </subcellularLocation>
</comment>
<dbReference type="PANTHER" id="PTHR24093:SF369">
    <property type="entry name" value="CALCIUM-TRANSPORTING ATPASE"/>
    <property type="match status" value="1"/>
</dbReference>
<dbReference type="NCBIfam" id="TIGR01517">
    <property type="entry name" value="ATPase-IIB_Ca"/>
    <property type="match status" value="1"/>
</dbReference>
<feature type="transmembrane region" description="Helical" evidence="17">
    <location>
        <begin position="423"/>
        <end position="449"/>
    </location>
</feature>
<dbReference type="Pfam" id="PF08282">
    <property type="entry name" value="Hydrolase_3"/>
    <property type="match status" value="1"/>
</dbReference>
<sequence>MTSPPAPSSPQDASSSVPHVANAPQTSSLSEPISAPRGKGPPTVPSDISDDNGKDDPTVACNPFAFTPSKLHALVTRKAVAALDAVGGVRGLAAGLRTDLDGGLGLDEDLLDGTVALSEAIASSRENRPANIAPLAREPSHQANLFHLPGAGPHSFTDRRRVFNNNILPRRKQKSFFALAWIAFNDKLIMLLTISAVISLALGIYQSVDADDSGSKIEWVDGVTVVVAILVIVFASAATDWQKNHKFEKLNERKEQRDVTVVRSGKPQRISVHDLMVGDLMRLEAGDIVAVDGVLVHAAGVQINESSISGESELVHKHALSAEFPDADPFILSGTTVAGGYGTYLVTAVGVNSTYGRTLMSLRNDVEETPLQQRLGKLAKQLITIGAIAGLIFFLIVFIRWLVRLRGSTLSPAEKAKEFFELLILAVTVVVITVPEGLALAVTIALAFATSRMLKDNNLVRMIRSCEIMGNATCVCSDKTGTLTQNDMMVVVGMVGLTDKFSDTRAQEPTPSPISSETGAIPGQSVEPNSKALTDSLAPEVKQLIMENIALNSTAFETDGPTTSETFVGSSTETALLKFARNHLSMGPLSEERTNNEVLEMIPFDSSRKWMAAVARLSDGRRRLFVKGAAEIIISLCSSVISNPREGLQAQELVDADVAGIGNMVHDYAIRMLRPITLAYKDLDTSEGTTDLDTMSPEALGELVRDMTFIGVFGIQDPLRPGAINAVRQCQEAGVFVRMVTGDSFLTAKAIAAECGIYTTGGIAMDGPTFRKLSPRQLDLVIPRLQVLARSSPEDKLTLVTRLKEMGETVAVTGDGTNDALALKAADVGFAMGIQGTEIAKEAASIILLDDNFGSIVKALSWGRTVNAAVKKFLQFQFTINITAGTLTVISTLADDTVFTVVQLLWINLIMDIFASLGLATDYPSADFLKNKPEPRTAPIVNITMWKMVLTQATYQLAVIFTLHYAGASLFNAKTADELASVQTLVFNTYVFMQLFNQHNCRRVDNRINIYYQGVLRNPWFLGVQCLTLAGQMAIVWKGGNAFDTQPPTGSQWAWTVLFGVLTIPLGMLVRQVPDKYVRTLFHALRSAFLAVTRPAMKLLPKRWRKWEEEEVRDLEGWVLRTGSALMRPVNYHWGSTDLDRTQSVLGGTAVIIPPRAKGVAAPGFGAPADLEAGAETVDLVGLITASRASEVPMEAGLEEHPDTKSEDLELFSSAERDESGGPPSQDTRILRLLNLPM</sequence>
<dbReference type="SUPFAM" id="SSF81653">
    <property type="entry name" value="Calcium ATPase, transduction domain A"/>
    <property type="match status" value="1"/>
</dbReference>
<proteinExistence type="inferred from homology"/>
<dbReference type="FunFam" id="3.40.50.1000:FF:000018">
    <property type="entry name" value="Calcium-transporting ATPase"/>
    <property type="match status" value="1"/>
</dbReference>
<organism evidence="22 23">
    <name type="scientific">Cephalotrichum gorgonifer</name>
    <dbReference type="NCBI Taxonomy" id="2041049"/>
    <lineage>
        <taxon>Eukaryota</taxon>
        <taxon>Fungi</taxon>
        <taxon>Dikarya</taxon>
        <taxon>Ascomycota</taxon>
        <taxon>Pezizomycotina</taxon>
        <taxon>Sordariomycetes</taxon>
        <taxon>Hypocreomycetidae</taxon>
        <taxon>Microascales</taxon>
        <taxon>Microascaceae</taxon>
        <taxon>Cephalotrichum</taxon>
    </lineage>
</organism>
<evidence type="ECO:0000313" key="23">
    <source>
        <dbReference type="Proteomes" id="UP001187682"/>
    </source>
</evidence>
<evidence type="ECO:0000256" key="16">
    <source>
        <dbReference type="ARBA" id="ARBA00059328"/>
    </source>
</evidence>
<dbReference type="InterPro" id="IPR036412">
    <property type="entry name" value="HAD-like_sf"/>
</dbReference>
<evidence type="ECO:0000256" key="10">
    <source>
        <dbReference type="ARBA" id="ARBA00022842"/>
    </source>
</evidence>
<gene>
    <name evidence="22" type="ORF">DNG_07854</name>
</gene>
<dbReference type="SUPFAM" id="SSF81665">
    <property type="entry name" value="Calcium ATPase, transmembrane domain M"/>
    <property type="match status" value="1"/>
</dbReference>
<evidence type="ECO:0000256" key="3">
    <source>
        <dbReference type="ARBA" id="ARBA00022554"/>
    </source>
</evidence>
<dbReference type="AlphaFoldDB" id="A0AAE8N4T1"/>
<dbReference type="SUPFAM" id="SSF56784">
    <property type="entry name" value="HAD-like"/>
    <property type="match status" value="1"/>
</dbReference>
<feature type="compositionally biased region" description="Low complexity" evidence="18">
    <location>
        <begin position="9"/>
        <end position="18"/>
    </location>
</feature>
<evidence type="ECO:0000256" key="9">
    <source>
        <dbReference type="ARBA" id="ARBA00022840"/>
    </source>
</evidence>
<evidence type="ECO:0000313" key="22">
    <source>
        <dbReference type="EMBL" id="SPO05168.1"/>
    </source>
</evidence>
<keyword evidence="8 17" id="KW-0106">Calcium</keyword>
<feature type="compositionally biased region" description="Polar residues" evidence="18">
    <location>
        <begin position="507"/>
        <end position="518"/>
    </location>
</feature>
<dbReference type="SFLD" id="SFLDF00027">
    <property type="entry name" value="p-type_atpase"/>
    <property type="match status" value="1"/>
</dbReference>
<dbReference type="InterPro" id="IPR018303">
    <property type="entry name" value="ATPase_P-typ_P_site"/>
</dbReference>
<keyword evidence="12 17" id="KW-1133">Transmembrane helix</keyword>
<evidence type="ECO:0000256" key="4">
    <source>
        <dbReference type="ARBA" id="ARBA00022568"/>
    </source>
</evidence>
<dbReference type="InterPro" id="IPR044492">
    <property type="entry name" value="P_typ_ATPase_HD_dom"/>
</dbReference>
<keyword evidence="6" id="KW-0479">Metal-binding</keyword>